<organism evidence="1 2">
    <name type="scientific">Haoranjiania flava</name>
    <dbReference type="NCBI Taxonomy" id="1856322"/>
    <lineage>
        <taxon>Bacteria</taxon>
        <taxon>Pseudomonadati</taxon>
        <taxon>Bacteroidota</taxon>
        <taxon>Chitinophagia</taxon>
        <taxon>Chitinophagales</taxon>
        <taxon>Chitinophagaceae</taxon>
        <taxon>Haoranjiania</taxon>
    </lineage>
</organism>
<gene>
    <name evidence="1" type="ORF">OD355_12625</name>
</gene>
<dbReference type="EMBL" id="JAOTPL010000024">
    <property type="protein sequence ID" value="MCU7695364.1"/>
    <property type="molecule type" value="Genomic_DNA"/>
</dbReference>
<comment type="caution">
    <text evidence="1">The sequence shown here is derived from an EMBL/GenBank/DDBJ whole genome shotgun (WGS) entry which is preliminary data.</text>
</comment>
<sequence length="156" mass="17415">MVYSPHSIKMFVFTLISAVFFFSCSQVKNSAESEDIVLHIGSTCGWCAGTDSLYISYPKLHYEYKAGCGEKGLVKDSTISKEDWNGLVATLDMAAFNKITLNTCAVCADGCDTWISVRKGNAYHKITFDDIDHEQLNPVRKFVERLIALKKKTGVR</sequence>
<proteinExistence type="predicted"/>
<name>A0AAE3INT8_9BACT</name>
<dbReference type="AlphaFoldDB" id="A0AAE3INT8"/>
<evidence type="ECO:0000313" key="1">
    <source>
        <dbReference type="EMBL" id="MCU7695364.1"/>
    </source>
</evidence>
<protein>
    <submittedName>
        <fullName evidence="1">Uncharacterized protein</fullName>
    </submittedName>
</protein>
<evidence type="ECO:0000313" key="2">
    <source>
        <dbReference type="Proteomes" id="UP001209317"/>
    </source>
</evidence>
<reference evidence="1" key="1">
    <citation type="submission" date="2022-10" db="EMBL/GenBank/DDBJ databases">
        <authorList>
            <person name="Kim H.S."/>
            <person name="Kim J.-S."/>
            <person name="Suh M.K."/>
            <person name="Eom M.K."/>
            <person name="Lee J.-S."/>
        </authorList>
    </citation>
    <scope>NUCLEOTIDE SEQUENCE</scope>
    <source>
        <strain evidence="1">LIP-5</strain>
    </source>
</reference>
<dbReference type="Proteomes" id="UP001209317">
    <property type="component" value="Unassembled WGS sequence"/>
</dbReference>
<accession>A0AAE3INT8</accession>
<dbReference type="RefSeq" id="WP_263038852.1">
    <property type="nucleotide sequence ID" value="NZ_JAOTPL010000024.1"/>
</dbReference>
<keyword evidence="2" id="KW-1185">Reference proteome</keyword>